<feature type="domain" description="PH" evidence="1">
    <location>
        <begin position="24"/>
        <end position="128"/>
    </location>
</feature>
<protein>
    <recommendedName>
        <fullName evidence="1">PH domain-containing protein</fullName>
    </recommendedName>
</protein>
<evidence type="ECO:0000313" key="3">
    <source>
        <dbReference type="Proteomes" id="UP000281553"/>
    </source>
</evidence>
<evidence type="ECO:0000259" key="1">
    <source>
        <dbReference type="PROSITE" id="PS50003"/>
    </source>
</evidence>
<dbReference type="InterPro" id="IPR001849">
    <property type="entry name" value="PH_domain"/>
</dbReference>
<dbReference type="InterPro" id="IPR011993">
    <property type="entry name" value="PH-like_dom_sf"/>
</dbReference>
<organism evidence="2 3">
    <name type="scientific">Dibothriocephalus latus</name>
    <name type="common">Fish tapeworm</name>
    <name type="synonym">Diphyllobothrium latum</name>
    <dbReference type="NCBI Taxonomy" id="60516"/>
    <lineage>
        <taxon>Eukaryota</taxon>
        <taxon>Metazoa</taxon>
        <taxon>Spiralia</taxon>
        <taxon>Lophotrochozoa</taxon>
        <taxon>Platyhelminthes</taxon>
        <taxon>Cestoda</taxon>
        <taxon>Eucestoda</taxon>
        <taxon>Diphyllobothriidea</taxon>
        <taxon>Diphyllobothriidae</taxon>
        <taxon>Dibothriocephalus</taxon>
    </lineage>
</organism>
<accession>A0A3P7PM86</accession>
<dbReference type="SMART" id="SM00233">
    <property type="entry name" value="PH"/>
    <property type="match status" value="1"/>
</dbReference>
<dbReference type="Proteomes" id="UP000281553">
    <property type="component" value="Unassembled WGS sequence"/>
</dbReference>
<proteinExistence type="predicted"/>
<dbReference type="Pfam" id="PF00169">
    <property type="entry name" value="PH"/>
    <property type="match status" value="1"/>
</dbReference>
<name>A0A3P7PM86_DIBLA</name>
<dbReference type="AlphaFoldDB" id="A0A3P7PM86"/>
<dbReference type="EMBL" id="UYRU01071205">
    <property type="protein sequence ID" value="VDN20749.1"/>
    <property type="molecule type" value="Genomic_DNA"/>
</dbReference>
<dbReference type="Gene3D" id="2.30.29.30">
    <property type="entry name" value="Pleckstrin-homology domain (PH domain)/Phosphotyrosine-binding domain (PTB)"/>
    <property type="match status" value="1"/>
</dbReference>
<evidence type="ECO:0000313" key="2">
    <source>
        <dbReference type="EMBL" id="VDN20749.1"/>
    </source>
</evidence>
<reference evidence="2 3" key="1">
    <citation type="submission" date="2018-11" db="EMBL/GenBank/DDBJ databases">
        <authorList>
            <consortium name="Pathogen Informatics"/>
        </authorList>
    </citation>
    <scope>NUCLEOTIDE SEQUENCE [LARGE SCALE GENOMIC DNA]</scope>
</reference>
<keyword evidence="3" id="KW-1185">Reference proteome</keyword>
<gene>
    <name evidence="2" type="ORF">DILT_LOCUS13684</name>
</gene>
<dbReference type="SUPFAM" id="SSF50729">
    <property type="entry name" value="PH domain-like"/>
    <property type="match status" value="1"/>
</dbReference>
<dbReference type="OrthoDB" id="159395at2759"/>
<sequence length="175" mass="19177">MGGSYPDMPGFNAKQLGAVSAQWNSTFEGILLIKQKTDALFKRSAPFEEHWCRLKGNLLVILRTDDRTSTDLLGVIILEHCSVSLCSEAGVQHAFKIEFKSGDAPILMAARSAAEAKMWCRHISAAGLSELVALQAHFREELRKRTGTDPLDPLNKPFPRAALVAGMHALTFVSV</sequence>
<dbReference type="PROSITE" id="PS50003">
    <property type="entry name" value="PH_DOMAIN"/>
    <property type="match status" value="1"/>
</dbReference>